<organism evidence="1 2">
    <name type="scientific">Candidatus Kerfeldbacteria bacterium CG15_BIG_FIL_POST_REV_8_21_14_020_45_12</name>
    <dbReference type="NCBI Taxonomy" id="2014247"/>
    <lineage>
        <taxon>Bacteria</taxon>
        <taxon>Candidatus Kerfeldiibacteriota</taxon>
    </lineage>
</organism>
<evidence type="ECO:0000313" key="2">
    <source>
        <dbReference type="Proteomes" id="UP000230292"/>
    </source>
</evidence>
<gene>
    <name evidence="1" type="ORF">COW24_02755</name>
</gene>
<comment type="caution">
    <text evidence="1">The sequence shown here is derived from an EMBL/GenBank/DDBJ whole genome shotgun (WGS) entry which is preliminary data.</text>
</comment>
<dbReference type="EMBL" id="PFGC01000037">
    <property type="protein sequence ID" value="PIW36854.1"/>
    <property type="molecule type" value="Genomic_DNA"/>
</dbReference>
<dbReference type="Proteomes" id="UP000230292">
    <property type="component" value="Unassembled WGS sequence"/>
</dbReference>
<evidence type="ECO:0000313" key="1">
    <source>
        <dbReference type="EMBL" id="PIW36854.1"/>
    </source>
</evidence>
<name>A0A2M7H3R8_9BACT</name>
<dbReference type="AlphaFoldDB" id="A0A2M7H3R8"/>
<accession>A0A2M7H3R8</accession>
<sequence length="268" mass="30402">MRLVRPSGELRRPRAAEVLREPELEAADARDLMTPELWDYVRSPSNASGRDVPEKLAWETQLAGSKAVSDPSDQTDFMNLLDKTALEIGVKHSLKAHLSEVGDVRFAADGTLLQAYICDPAFVKGLNFKWDSLGELHDARPGMSYVALLIRHFITGQEYRAPDLEELDQVWEQALQDPENFITSLISLRLVDPRPVQTERFAPAIAKMQEELNKFRDTMREPYYQMRYIAAIDALSAAEFRLTKDGLFIKREGSEVESTPDLPRRNAL</sequence>
<protein>
    <submittedName>
        <fullName evidence="1">Uncharacterized protein</fullName>
    </submittedName>
</protein>
<proteinExistence type="predicted"/>
<reference evidence="1 2" key="1">
    <citation type="submission" date="2017-09" db="EMBL/GenBank/DDBJ databases">
        <title>Depth-based differentiation of microbial function through sediment-hosted aquifers and enrichment of novel symbionts in the deep terrestrial subsurface.</title>
        <authorList>
            <person name="Probst A.J."/>
            <person name="Ladd B."/>
            <person name="Jarett J.K."/>
            <person name="Geller-Mcgrath D.E."/>
            <person name="Sieber C.M."/>
            <person name="Emerson J.B."/>
            <person name="Anantharaman K."/>
            <person name="Thomas B.C."/>
            <person name="Malmstrom R."/>
            <person name="Stieglmeier M."/>
            <person name="Klingl A."/>
            <person name="Woyke T."/>
            <person name="Ryan C.M."/>
            <person name="Banfield J.F."/>
        </authorList>
    </citation>
    <scope>NUCLEOTIDE SEQUENCE [LARGE SCALE GENOMIC DNA]</scope>
    <source>
        <strain evidence="1">CG15_BIG_FIL_POST_REV_8_21_14_020_45_12</strain>
    </source>
</reference>